<dbReference type="InterPro" id="IPR003131">
    <property type="entry name" value="T1-type_BTB"/>
</dbReference>
<feature type="region of interest" description="Disordered" evidence="1">
    <location>
        <begin position="326"/>
        <end position="346"/>
    </location>
</feature>
<dbReference type="PANTHER" id="PTHR14499:SF136">
    <property type="entry name" value="GH08630P"/>
    <property type="match status" value="1"/>
</dbReference>
<dbReference type="Gene3D" id="3.30.710.10">
    <property type="entry name" value="Potassium Channel Kv1.1, Chain A"/>
    <property type="match status" value="1"/>
</dbReference>
<proteinExistence type="predicted"/>
<feature type="region of interest" description="Disordered" evidence="1">
    <location>
        <begin position="1"/>
        <end position="38"/>
    </location>
</feature>
<dbReference type="SUPFAM" id="SSF54695">
    <property type="entry name" value="POZ domain"/>
    <property type="match status" value="1"/>
</dbReference>
<feature type="compositionally biased region" description="Basic and acidic residues" evidence="1">
    <location>
        <begin position="1"/>
        <end position="12"/>
    </location>
</feature>
<evidence type="ECO:0000313" key="4">
    <source>
        <dbReference type="Proteomes" id="UP000202511"/>
    </source>
</evidence>
<sequence>MRDSSLHHHDAPPDDAPEPPAAAATGDHDQNREPPTLHDDDIVELDVSGERMSVLRSTLCAGPPTSVLRRMFDPASPAGWAPPMRDGVHFIDHEPRCFRIVLDALRYGTGAVRFVEGYDLACVRGMADYLGLYDLAAECANTLLRNEDRADPDGHTSASYIFEDSLGERDCHEGTGAVGDQVRVPCDWPASRALDTIADVIGMRRRDLVFYAAREVDQPTTHRIVIGAIVDPAPTTRVFQCPWARHDGHTLFVARRPAGAHIALCKVYEMTRDSLRLRLSRPLVFSLPEPYAPARDVVQAACARTGIALSDVVAAYVEPHDADPRRLPYPPIAGGGGGPGDINQEATRKRFHPGDIVRLIVAGPDAPINDDDAPRRLTAKAAKRWAMTWYE</sequence>
<evidence type="ECO:0000259" key="2">
    <source>
        <dbReference type="Pfam" id="PF02214"/>
    </source>
</evidence>
<dbReference type="KEGG" id="vg:23461740"/>
<dbReference type="GeneID" id="23461740"/>
<dbReference type="RefSeq" id="YP_009119058.1">
    <property type="nucleotide sequence ID" value="NC_026440.1"/>
</dbReference>
<evidence type="ECO:0000256" key="1">
    <source>
        <dbReference type="SAM" id="MobiDB-lite"/>
    </source>
</evidence>
<dbReference type="EMBL" id="KP136319">
    <property type="protein sequence ID" value="AJF96823.1"/>
    <property type="molecule type" value="Genomic_DNA"/>
</dbReference>
<feature type="compositionally biased region" description="Basic and acidic residues" evidence="1">
    <location>
        <begin position="26"/>
        <end position="38"/>
    </location>
</feature>
<reference evidence="3 4" key="1">
    <citation type="journal article" date="2015" name="Parasitol. Res.">
        <title>Viruses in close associations with free-living amoebae.</title>
        <authorList>
            <person name="Scheid P."/>
        </authorList>
    </citation>
    <scope>NUCLEOTIDE SEQUENCE [LARGE SCALE GENOMIC DNA]</scope>
    <source>
        <strain evidence="3">KlaHel</strain>
    </source>
</reference>
<organism evidence="3 4">
    <name type="scientific">Pandoravirus inopinatum</name>
    <dbReference type="NCBI Taxonomy" id="1605721"/>
    <lineage>
        <taxon>Viruses</taxon>
        <taxon>Pandoravirus</taxon>
    </lineage>
</organism>
<dbReference type="InterPro" id="IPR011333">
    <property type="entry name" value="SKP1/BTB/POZ_sf"/>
</dbReference>
<dbReference type="GO" id="GO:0051260">
    <property type="term" value="P:protein homooligomerization"/>
    <property type="evidence" value="ECO:0007669"/>
    <property type="project" value="InterPro"/>
</dbReference>
<dbReference type="Proteomes" id="UP000202511">
    <property type="component" value="Segment"/>
</dbReference>
<dbReference type="PANTHER" id="PTHR14499">
    <property type="entry name" value="POTASSIUM CHANNEL TETRAMERIZATION DOMAIN-CONTAINING"/>
    <property type="match status" value="1"/>
</dbReference>
<evidence type="ECO:0000313" key="3">
    <source>
        <dbReference type="EMBL" id="AJF96823.1"/>
    </source>
</evidence>
<dbReference type="Pfam" id="PF02214">
    <property type="entry name" value="BTB_2"/>
    <property type="match status" value="1"/>
</dbReference>
<feature type="domain" description="Potassium channel tetramerisation-type BTB" evidence="2">
    <location>
        <begin position="43"/>
        <end position="136"/>
    </location>
</feature>
<accession>A0A0B5IVY1</accession>
<name>A0A0B5IVY1_9VIRU</name>
<protein>
    <recommendedName>
        <fullName evidence="2">Potassium channel tetramerisation-type BTB domain-containing protein</fullName>
    </recommendedName>
</protein>